<gene>
    <name evidence="1" type="ORF">LTS18_003542</name>
</gene>
<name>A0ACC3D6Q8_9PEZI</name>
<organism evidence="1 2">
    <name type="scientific">Coniosporium uncinatum</name>
    <dbReference type="NCBI Taxonomy" id="93489"/>
    <lineage>
        <taxon>Eukaryota</taxon>
        <taxon>Fungi</taxon>
        <taxon>Dikarya</taxon>
        <taxon>Ascomycota</taxon>
        <taxon>Pezizomycotina</taxon>
        <taxon>Dothideomycetes</taxon>
        <taxon>Dothideomycetes incertae sedis</taxon>
        <taxon>Coniosporium</taxon>
    </lineage>
</organism>
<accession>A0ACC3D6Q8</accession>
<dbReference type="EMBL" id="JAWDJW010007168">
    <property type="protein sequence ID" value="KAK3062695.1"/>
    <property type="molecule type" value="Genomic_DNA"/>
</dbReference>
<evidence type="ECO:0000313" key="1">
    <source>
        <dbReference type="EMBL" id="KAK3062695.1"/>
    </source>
</evidence>
<dbReference type="Proteomes" id="UP001186974">
    <property type="component" value="Unassembled WGS sequence"/>
</dbReference>
<keyword evidence="2" id="KW-1185">Reference proteome</keyword>
<comment type="caution">
    <text evidence="1">The sequence shown here is derived from an EMBL/GenBank/DDBJ whole genome shotgun (WGS) entry which is preliminary data.</text>
</comment>
<evidence type="ECO:0000313" key="2">
    <source>
        <dbReference type="Proteomes" id="UP001186974"/>
    </source>
</evidence>
<proteinExistence type="predicted"/>
<feature type="non-terminal residue" evidence="1">
    <location>
        <position position="253"/>
    </location>
</feature>
<protein>
    <submittedName>
        <fullName evidence="1">Uncharacterized protein</fullName>
    </submittedName>
</protein>
<reference evidence="1" key="1">
    <citation type="submission" date="2024-09" db="EMBL/GenBank/DDBJ databases">
        <title>Black Yeasts Isolated from many extreme environments.</title>
        <authorList>
            <person name="Coleine C."/>
            <person name="Stajich J.E."/>
            <person name="Selbmann L."/>
        </authorList>
    </citation>
    <scope>NUCLEOTIDE SEQUENCE</scope>
    <source>
        <strain evidence="1">CCFEE 5737</strain>
    </source>
</reference>
<sequence length="253" mass="28163">MSHGSTGMWSATSFRKIDHQRIAEQHPGINEAQRARLWLGAAGRYKRYIDDGVARPAYMRRPWPEYPAGVPKKANNPRVVIPARTHKALSLRRTQSTARSSSGGVPVLTRSTSEETTTPSKPQSARTPAPQRFDEMSASFDEFDLDDETDVTSEKQLPQDAYRATLHSPTRVLSTNQVPSIDMRSPTPLSEDDLDPMSTSSTEHLSTEYQPSEFQPSDPVDPERSNRGRPARSPLGGIPKAPYSPAKKRRLVE</sequence>